<reference evidence="1 2" key="1">
    <citation type="submission" date="2020-03" db="EMBL/GenBank/DDBJ databases">
        <title>Bradyrhizobium diversity isolated from nodules of Indigofera sp.</title>
        <authorList>
            <person name="Klepa M."/>
            <person name="Helene L."/>
            <person name="Hungria M."/>
        </authorList>
    </citation>
    <scope>NUCLEOTIDE SEQUENCE [LARGE SCALE GENOMIC DNA]</scope>
    <source>
        <strain evidence="1 2">WSM 1791</strain>
    </source>
</reference>
<name>A0A7Y4LYH3_9BRAD</name>
<accession>A0A7Y4LYH3</accession>
<comment type="caution">
    <text evidence="1">The sequence shown here is derived from an EMBL/GenBank/DDBJ whole genome shotgun (WGS) entry which is preliminary data.</text>
</comment>
<dbReference type="Proteomes" id="UP000544122">
    <property type="component" value="Unassembled WGS sequence"/>
</dbReference>
<sequence length="71" mass="7784">MRTTRIYCRPVTWSHQAGSRLYGYPKRLADHFRGSHGVTLELFVAEIRRGLVAPSIRVGAGGTAISSTLLA</sequence>
<dbReference type="EMBL" id="JAAVLX010000011">
    <property type="protein sequence ID" value="NOJ43592.1"/>
    <property type="molecule type" value="Genomic_DNA"/>
</dbReference>
<keyword evidence="2" id="KW-1185">Reference proteome</keyword>
<evidence type="ECO:0000313" key="1">
    <source>
        <dbReference type="EMBL" id="NOJ43592.1"/>
    </source>
</evidence>
<organism evidence="1 2">
    <name type="scientific">Bradyrhizobium australiense</name>
    <dbReference type="NCBI Taxonomy" id="2721161"/>
    <lineage>
        <taxon>Bacteria</taxon>
        <taxon>Pseudomonadati</taxon>
        <taxon>Pseudomonadota</taxon>
        <taxon>Alphaproteobacteria</taxon>
        <taxon>Hyphomicrobiales</taxon>
        <taxon>Nitrobacteraceae</taxon>
        <taxon>Bradyrhizobium</taxon>
    </lineage>
</organism>
<protein>
    <submittedName>
        <fullName evidence="1">Uncharacterized protein</fullName>
    </submittedName>
</protein>
<proteinExistence type="predicted"/>
<dbReference type="AlphaFoldDB" id="A0A7Y4LYH3"/>
<gene>
    <name evidence="1" type="ORF">HCN58_29195</name>
</gene>
<evidence type="ECO:0000313" key="2">
    <source>
        <dbReference type="Proteomes" id="UP000544122"/>
    </source>
</evidence>